<dbReference type="Pfam" id="PF18701">
    <property type="entry name" value="DUF5641"/>
    <property type="match status" value="1"/>
</dbReference>
<evidence type="ECO:0000313" key="5">
    <source>
        <dbReference type="Proteomes" id="UP000008281"/>
    </source>
</evidence>
<dbReference type="InParanoid" id="E3N3K0"/>
<feature type="compositionally biased region" description="Polar residues" evidence="1">
    <location>
        <begin position="1911"/>
        <end position="1927"/>
    </location>
</feature>
<dbReference type="InterPro" id="IPR012337">
    <property type="entry name" value="RNaseH-like_sf"/>
</dbReference>
<organism evidence="5">
    <name type="scientific">Caenorhabditis remanei</name>
    <name type="common">Caenorhabditis vulgaris</name>
    <dbReference type="NCBI Taxonomy" id="31234"/>
    <lineage>
        <taxon>Eukaryota</taxon>
        <taxon>Metazoa</taxon>
        <taxon>Ecdysozoa</taxon>
        <taxon>Nematoda</taxon>
        <taxon>Chromadorea</taxon>
        <taxon>Rhabditida</taxon>
        <taxon>Rhabditina</taxon>
        <taxon>Rhabditomorpha</taxon>
        <taxon>Rhabditoidea</taxon>
        <taxon>Rhabditidae</taxon>
        <taxon>Peloderinae</taxon>
        <taxon>Caenorhabditis</taxon>
    </lineage>
</organism>
<dbReference type="PROSITE" id="PS50994">
    <property type="entry name" value="INTEGRASE"/>
    <property type="match status" value="1"/>
</dbReference>
<dbReference type="Pfam" id="PF17921">
    <property type="entry name" value="Integrase_H2C2"/>
    <property type="match status" value="1"/>
</dbReference>
<keyword evidence="2" id="KW-0472">Membrane</keyword>
<feature type="compositionally biased region" description="Polar residues" evidence="1">
    <location>
        <begin position="477"/>
        <end position="487"/>
    </location>
</feature>
<feature type="region of interest" description="Disordered" evidence="1">
    <location>
        <begin position="545"/>
        <end position="607"/>
    </location>
</feature>
<evidence type="ECO:0000256" key="2">
    <source>
        <dbReference type="SAM" id="Phobius"/>
    </source>
</evidence>
<dbReference type="InterPro" id="IPR043502">
    <property type="entry name" value="DNA/RNA_pol_sf"/>
</dbReference>
<name>E3N3K0_CAERE</name>
<reference evidence="4" key="1">
    <citation type="submission" date="2007-07" db="EMBL/GenBank/DDBJ databases">
        <title>PCAP assembly of the Caenorhabditis remanei genome.</title>
        <authorList>
            <consortium name="The Caenorhabditis remanei Sequencing Consortium"/>
            <person name="Wilson R.K."/>
        </authorList>
    </citation>
    <scope>NUCLEOTIDE SEQUENCE [LARGE SCALE GENOMIC DNA]</scope>
    <source>
        <strain evidence="4">PB4641</strain>
    </source>
</reference>
<proteinExistence type="predicted"/>
<feature type="region of interest" description="Disordered" evidence="1">
    <location>
        <begin position="476"/>
        <end position="510"/>
    </location>
</feature>
<protein>
    <recommendedName>
        <fullName evidence="3">Integrase catalytic domain-containing protein</fullName>
    </recommendedName>
</protein>
<dbReference type="InterPro" id="IPR005312">
    <property type="entry name" value="DUF1759"/>
</dbReference>
<feature type="domain" description="Integrase catalytic" evidence="3">
    <location>
        <begin position="1604"/>
        <end position="1782"/>
    </location>
</feature>
<sequence length="2564" mass="286541">MSGTFRSQIGLCRSRLAAIVEEANNVDADVTSSSAEEVFADLLAVVDISDRLRTETTRLESYIKQWDTLISTDPTEKATQDDFKTRTGDYTKDLTLAKAALITMEKCYSEFIVVHKKKCLKPTVYPPFVSVHTTPSPAPPVTQQPPIFHTPPITIHVPHTSSGTPTVIDANLSIPSIPQQQSVTHPSAVTPSVTNIPSTISESPGQSIPPMSLVPSNVQQLPVQPMSSIFPVSAQLQPVSSHSQPVPQGYALPVPPQVQPVSSNSQPVPQGYALPVPTVQSSQPFSIQLPSINLPKFTGDAISYRPFIELFSSLVDTHNVNDICRFHYLQSSLQGDAQRLIQHLPLSASSYSAARRILNDCYGDDTRVKHLLVRNLQNLPSVAHSTDPSRILDFWSDACSLFYRLQSIDASCDNAVTADIIMQKLPKSYICSMYTGSNKHRVYIASEFLHVLNGFIRENSLVDTIYNDNHSTEKRVTTMSVQQTQRGASPHRSARYNDTRDSSRSNTFVPNTPCAFCSDNSNFHRHSECPSTKQLRDGRKSLKTRNSAFNASRPDIDSLPASPSSHNHHRHSNSRSPTPRRQPDSRSASNRAPSPRGDNSRDQPRRVQFANTNSVTSAEGYQTTDHSAVSFTTFSQPLPTPLPPLDSSTLPSDVDVVAVFPKIEGTRRPIAMMTSQMWVDNKDGVPIQVNVFFDGGSDRSWICNSVCEQLLGLEALDEQQLLVQSFGGSAATAVDSKIYEVVFNVKEEKVPIVLSSINEIATSLTSGRLDEPTIRRLLHDAHADLPRSTDKPGILIGLDYMSILLGDTSSKRLPNGTTLHWTDCGIMVTGTEKEFPTAEQTLVSSSSFAQEPYYSSTVQTTPSPAGILDFDPEAEHSALREVIQKFWNLDSVGIFDHPKTTDEELAAKFFAQTTTRDADGRYVCRWPYKDPFLLNIPDNRALAYHRLQSTLRRLRKDPTLYAQYGEIIRDQLRRGFIEVVPDEHQSDGRVHYLSHHPVVKQSSQTTKVRIVYDASARSHRGGQSLNDLLHTGESLLPQLHGILMRCRLPQILISGDIEKAFLMLGLHKLDRDVTRFLWQPPDEHESICYRFCRVPFGIKTSPYLLNAAIHFHLTSIGQPLSQSILKNTYVDNMNLTQFFSNSSTLDKQLAVLEQKPFADIHRQKLLGVLWNTNTDHLAVPIPPRLRQPPTKRKILQHVASTYDPVGFVAPVVLKGKLFFQKLWTHSTDWDASLTDDENEEWNLIENAICGDPITVHRKYFSTPTTLEHKFELHVFGDASDLAYGAVAYLRRVGPSTVDVAFLSAKVRVSPLRKALTIPQAELLALERCAQLSKTLHQELNLPIQSIVIWSDSMCSLDQIAANRAPTVYGRNRLRTINQLAPHAIFSHVPGKQNPADVLSRGCSLEELRHHPLWWTGPSFLKSRDVPIRTSSVVPTVTSMAVTAVIEPLNLDSRRFSTFGRMFNVVCLLVSLFSKDNGAAVVKSKATAAIIKLAQSLNPPDESTIQNLKLVSDNGIWFYQGRIPERRVYFLPPHHIATLFVQHIHRLHKHSSILYTLAKVRNEVWIPKGHSFVKKAVKDCHFCKVLHARPTYQPDFPILPSSRTQWYPPFTYCGMDYGGPIYAKNKEETRKYWFILFTCLTTRYTVVELVVSLSADALLGVLRRFCSQFGCPKEIRTDNAAQITMLSAVMEEAKHQSSTQHALPSFRFIPALSPWSGGMYERMVGLVKRCLVRSGSTRTLLSEEDLRTLLKEAEGVINARPLTYVNNSDINPLRPVDLVFPNKRHPTVLAIEETLDSSPLSSSHQALLENWMKTSSLIEHFIQRWNEEYVQVLQSRTQTEHRQDKLANTTPLAVGSVVMVESDGNKSNWPLARIESLGPRAAKLFVPRTGKVIERPFKKIYQLEGDVVPEPSTHSDAPHTSSGPITRSRSLSLSKGFPSNTLLTLMVMSLLLPATMAMDATVSSTGPTPSLVSLITMFSEVVVIGSIIALLTTGIHLLLTILKYSRQLFYCVRFMLSLFESLFRCICSSSCLKKRMNQPRILILSMFLLLPCRTLSCNDVAHIAAQERACYDHINVTRCHVNSVSLVNVRANGSTSCLEIQHENNAPLATLKITAEALVSYCEKRNLFYSRDFRLQHEYVKRCDSAGSCSIDMCSNIKPDEDLPELSPAAKRRPGFTNCAPGCGGWHCSCWYYDPACLFYRYFAEPTSNDIYELFHCPIWSTRLRLKVELGALKLTLDVAPGIKYSIVDSNISITAVGIHTPPLQAHSATFISAYGLGAKTARWTSFTFTPTSSPGAPAKGFAGELQCKDKQSAEDFNCVFDPTLCKCVGFATKVNCRCFHEKMTEYRKKHKLPTRGINHQVLMINNRVTTLTVQETMVSLQVEIENATLSRWTTFQTCNATQEGKIEGCFSCLEGGRVPISCISTKIVKAQMRCGVIEVAIECGPYGQSNLVVLGFNTKEVSLNCTIECGHSSYLFIQGELQALQAFTSNTTFYASPYQRMTENSIAIGRFLQDVATVVIEAMIPSMWFFMIVAFMCFSPFVVRRMLSRRVANQTRIRRQKYMQ</sequence>
<evidence type="ECO:0000259" key="3">
    <source>
        <dbReference type="PROSITE" id="PS50994"/>
    </source>
</evidence>
<dbReference type="SUPFAM" id="SSF56672">
    <property type="entry name" value="DNA/RNA polymerases"/>
    <property type="match status" value="1"/>
</dbReference>
<dbReference type="Pfam" id="PF07245">
    <property type="entry name" value="Phlebovirus_G2"/>
    <property type="match status" value="1"/>
</dbReference>
<dbReference type="GO" id="GO:0042575">
    <property type="term" value="C:DNA polymerase complex"/>
    <property type="evidence" value="ECO:0007669"/>
    <property type="project" value="UniProtKB-ARBA"/>
</dbReference>
<dbReference type="OrthoDB" id="5873238at2759"/>
<accession>E3N3K0</accession>
<dbReference type="InterPro" id="IPR008737">
    <property type="entry name" value="DUF1758"/>
</dbReference>
<dbReference type="PANTHER" id="PTHR47331">
    <property type="entry name" value="PHD-TYPE DOMAIN-CONTAINING PROTEIN"/>
    <property type="match status" value="1"/>
</dbReference>
<dbReference type="InterPro" id="IPR036397">
    <property type="entry name" value="RNaseH_sf"/>
</dbReference>
<dbReference type="Proteomes" id="UP000008281">
    <property type="component" value="Unassembled WGS sequence"/>
</dbReference>
<keyword evidence="2" id="KW-0812">Transmembrane</keyword>
<feature type="region of interest" description="Disordered" evidence="1">
    <location>
        <begin position="1907"/>
        <end position="1927"/>
    </location>
</feature>
<dbReference type="InterPro" id="IPR043128">
    <property type="entry name" value="Rev_trsase/Diguanyl_cyclase"/>
</dbReference>
<feature type="transmembrane region" description="Helical" evidence="2">
    <location>
        <begin position="2527"/>
        <end position="2547"/>
    </location>
</feature>
<dbReference type="InterPro" id="IPR041588">
    <property type="entry name" value="Integrase_H2C2"/>
</dbReference>
<dbReference type="EMBL" id="DS268519">
    <property type="protein sequence ID" value="EFO85095.1"/>
    <property type="molecule type" value="Genomic_DNA"/>
</dbReference>
<dbReference type="InterPro" id="IPR009878">
    <property type="entry name" value="Phlebovirus_G2_fusion"/>
</dbReference>
<keyword evidence="2" id="KW-1133">Transmembrane helix</keyword>
<dbReference type="PANTHER" id="PTHR47331:SF1">
    <property type="entry name" value="GAG-LIKE PROTEIN"/>
    <property type="match status" value="1"/>
</dbReference>
<dbReference type="InterPro" id="IPR001584">
    <property type="entry name" value="Integrase_cat-core"/>
</dbReference>
<dbReference type="Gene3D" id="3.30.420.10">
    <property type="entry name" value="Ribonuclease H-like superfamily/Ribonuclease H"/>
    <property type="match status" value="1"/>
</dbReference>
<dbReference type="Pfam" id="PF05585">
    <property type="entry name" value="DUF1758"/>
    <property type="match status" value="1"/>
</dbReference>
<dbReference type="STRING" id="31234.E3N3K0"/>
<dbReference type="InterPro" id="IPR000477">
    <property type="entry name" value="RT_dom"/>
</dbReference>
<dbReference type="Gene3D" id="2.60.40.3770">
    <property type="match status" value="1"/>
</dbReference>
<evidence type="ECO:0000256" key="1">
    <source>
        <dbReference type="SAM" id="MobiDB-lite"/>
    </source>
</evidence>
<dbReference type="Pfam" id="PF05380">
    <property type="entry name" value="Peptidase_A17"/>
    <property type="match status" value="1"/>
</dbReference>
<feature type="compositionally biased region" description="Low complexity" evidence="1">
    <location>
        <begin position="574"/>
        <end position="596"/>
    </location>
</feature>
<gene>
    <name evidence="4" type="ORF">CRE_21998</name>
</gene>
<dbReference type="Gene3D" id="3.30.70.270">
    <property type="match status" value="1"/>
</dbReference>
<dbReference type="eggNOG" id="ENOG502QR56">
    <property type="taxonomic scope" value="Eukaryota"/>
</dbReference>
<dbReference type="InterPro" id="IPR008042">
    <property type="entry name" value="Retrotrans_Pao"/>
</dbReference>
<dbReference type="Gene3D" id="3.10.10.10">
    <property type="entry name" value="HIV Type 1 Reverse Transcriptase, subunit A, domain 1"/>
    <property type="match status" value="1"/>
</dbReference>
<keyword evidence="5" id="KW-1185">Reference proteome</keyword>
<dbReference type="InterPro" id="IPR040676">
    <property type="entry name" value="DUF5641"/>
</dbReference>
<dbReference type="GO" id="GO:0003676">
    <property type="term" value="F:nucleic acid binding"/>
    <property type="evidence" value="ECO:0007669"/>
    <property type="project" value="InterPro"/>
</dbReference>
<dbReference type="Pfam" id="PF03564">
    <property type="entry name" value="DUF1759"/>
    <property type="match status" value="1"/>
</dbReference>
<dbReference type="GO" id="GO:0015074">
    <property type="term" value="P:DNA integration"/>
    <property type="evidence" value="ECO:0007669"/>
    <property type="project" value="InterPro"/>
</dbReference>
<dbReference type="SUPFAM" id="SSF53098">
    <property type="entry name" value="Ribonuclease H-like"/>
    <property type="match status" value="1"/>
</dbReference>
<dbReference type="Gene3D" id="2.60.98.50">
    <property type="match status" value="1"/>
</dbReference>
<evidence type="ECO:0000313" key="4">
    <source>
        <dbReference type="EMBL" id="EFO85095.1"/>
    </source>
</evidence>
<dbReference type="OMA" id="WTENITW"/>
<dbReference type="HOGENOM" id="CLU_000526_7_0_1"/>
<dbReference type="Gene3D" id="1.10.340.70">
    <property type="match status" value="1"/>
</dbReference>
<dbReference type="Pfam" id="PF00078">
    <property type="entry name" value="RVT_1"/>
    <property type="match status" value="1"/>
</dbReference>